<dbReference type="PROSITE" id="PS01124">
    <property type="entry name" value="HTH_ARAC_FAMILY_2"/>
    <property type="match status" value="1"/>
</dbReference>
<reference evidence="5 6" key="1">
    <citation type="submission" date="2020-07" db="EMBL/GenBank/DDBJ databases">
        <title>Sequencing the genomes of 1000 actinobacteria strains.</title>
        <authorList>
            <person name="Klenk H.-P."/>
        </authorList>
    </citation>
    <scope>NUCLEOTIDE SEQUENCE [LARGE SCALE GENOMIC DNA]</scope>
    <source>
        <strain evidence="5 6">DSM 24662</strain>
    </source>
</reference>
<accession>A0A7Y9GR45</accession>
<dbReference type="InterPro" id="IPR050204">
    <property type="entry name" value="AraC_XylS_family_regulators"/>
</dbReference>
<organism evidence="5 6">
    <name type="scientific">Microbacterium immunditiarum</name>
    <dbReference type="NCBI Taxonomy" id="337480"/>
    <lineage>
        <taxon>Bacteria</taxon>
        <taxon>Bacillati</taxon>
        <taxon>Actinomycetota</taxon>
        <taxon>Actinomycetes</taxon>
        <taxon>Micrococcales</taxon>
        <taxon>Microbacteriaceae</taxon>
        <taxon>Microbacterium</taxon>
    </lineage>
</organism>
<dbReference type="GO" id="GO:0043565">
    <property type="term" value="F:sequence-specific DNA binding"/>
    <property type="evidence" value="ECO:0007669"/>
    <property type="project" value="InterPro"/>
</dbReference>
<dbReference type="Gene3D" id="1.10.10.60">
    <property type="entry name" value="Homeodomain-like"/>
    <property type="match status" value="1"/>
</dbReference>
<dbReference type="SUPFAM" id="SSF46689">
    <property type="entry name" value="Homeodomain-like"/>
    <property type="match status" value="1"/>
</dbReference>
<gene>
    <name evidence="5" type="ORF">BJ991_003181</name>
</gene>
<comment type="caution">
    <text evidence="5">The sequence shown here is derived from an EMBL/GenBank/DDBJ whole genome shotgun (WGS) entry which is preliminary data.</text>
</comment>
<dbReference type="InterPro" id="IPR018062">
    <property type="entry name" value="HTH_AraC-typ_CS"/>
</dbReference>
<dbReference type="PANTHER" id="PTHR46796:SF6">
    <property type="entry name" value="ARAC SUBFAMILY"/>
    <property type="match status" value="1"/>
</dbReference>
<evidence type="ECO:0000313" key="6">
    <source>
        <dbReference type="Proteomes" id="UP000576969"/>
    </source>
</evidence>
<keyword evidence="2 5" id="KW-0238">DNA-binding</keyword>
<dbReference type="InterPro" id="IPR035418">
    <property type="entry name" value="AraC-bd_2"/>
</dbReference>
<dbReference type="EMBL" id="JACCBV010000001">
    <property type="protein sequence ID" value="NYE21153.1"/>
    <property type="molecule type" value="Genomic_DNA"/>
</dbReference>
<name>A0A7Y9GR45_9MICO</name>
<dbReference type="RefSeq" id="WP_179491598.1">
    <property type="nucleotide sequence ID" value="NZ_JACCBV010000001.1"/>
</dbReference>
<dbReference type="Proteomes" id="UP000576969">
    <property type="component" value="Unassembled WGS sequence"/>
</dbReference>
<protein>
    <submittedName>
        <fullName evidence="5">AraC-like DNA-binding protein</fullName>
    </submittedName>
</protein>
<dbReference type="PRINTS" id="PR00032">
    <property type="entry name" value="HTHARAC"/>
</dbReference>
<dbReference type="Pfam" id="PF12833">
    <property type="entry name" value="HTH_18"/>
    <property type="match status" value="1"/>
</dbReference>
<feature type="domain" description="HTH araC/xylS-type" evidence="4">
    <location>
        <begin position="211"/>
        <end position="312"/>
    </location>
</feature>
<dbReference type="PROSITE" id="PS00041">
    <property type="entry name" value="HTH_ARAC_FAMILY_1"/>
    <property type="match status" value="1"/>
</dbReference>
<dbReference type="SMART" id="SM00342">
    <property type="entry name" value="HTH_ARAC"/>
    <property type="match status" value="1"/>
</dbReference>
<keyword evidence="6" id="KW-1185">Reference proteome</keyword>
<keyword evidence="1" id="KW-0805">Transcription regulation</keyword>
<evidence type="ECO:0000256" key="1">
    <source>
        <dbReference type="ARBA" id="ARBA00023015"/>
    </source>
</evidence>
<sequence length="321" mass="35100">MAGSAPLAVQETTTEIARWQDAVSRSFVPLTVHTPGHSDFRARLEGRVSDGVLFSTIRATPHAVERTPSHIATSPGDYVKLTLQLAGTGLLIQDDRTAALTPGDIVLYDTSRPYTLEFGADLAAVVVMFPHRMIDADPEMLRELTAIRIRGEEGFARAVSHFLAGLASALPTLDGPTGLRITHNTMDLIATMVGSELRGGTWADPAAELLFRIDTYINDHLRDPDLGPERIAAANYISTRYLHTLFQRRETTVSQWVRERRLEHVRRDLIDPRRGAEGIAAIAASWGFVDASHFSKVFRAHAGTSPTAYRASAAIAARPAD</sequence>
<keyword evidence="3" id="KW-0804">Transcription</keyword>
<evidence type="ECO:0000259" key="4">
    <source>
        <dbReference type="PROSITE" id="PS01124"/>
    </source>
</evidence>
<evidence type="ECO:0000256" key="3">
    <source>
        <dbReference type="ARBA" id="ARBA00023163"/>
    </source>
</evidence>
<dbReference type="InterPro" id="IPR018060">
    <property type="entry name" value="HTH_AraC"/>
</dbReference>
<evidence type="ECO:0000313" key="5">
    <source>
        <dbReference type="EMBL" id="NYE21153.1"/>
    </source>
</evidence>
<proteinExistence type="predicted"/>
<dbReference type="InterPro" id="IPR009057">
    <property type="entry name" value="Homeodomain-like_sf"/>
</dbReference>
<dbReference type="Pfam" id="PF14525">
    <property type="entry name" value="AraC_binding_2"/>
    <property type="match status" value="1"/>
</dbReference>
<dbReference type="PANTHER" id="PTHR46796">
    <property type="entry name" value="HTH-TYPE TRANSCRIPTIONAL ACTIVATOR RHAS-RELATED"/>
    <property type="match status" value="1"/>
</dbReference>
<dbReference type="GO" id="GO:0003700">
    <property type="term" value="F:DNA-binding transcription factor activity"/>
    <property type="evidence" value="ECO:0007669"/>
    <property type="project" value="InterPro"/>
</dbReference>
<dbReference type="AlphaFoldDB" id="A0A7Y9GR45"/>
<dbReference type="InterPro" id="IPR020449">
    <property type="entry name" value="Tscrpt_reg_AraC-type_HTH"/>
</dbReference>
<evidence type="ECO:0000256" key="2">
    <source>
        <dbReference type="ARBA" id="ARBA00023125"/>
    </source>
</evidence>